<dbReference type="EMBL" id="CXWC01000001">
    <property type="protein sequence ID" value="CTQ64905.1"/>
    <property type="molecule type" value="Genomic_DNA"/>
</dbReference>
<dbReference type="Proteomes" id="UP000049983">
    <property type="component" value="Unassembled WGS sequence"/>
</dbReference>
<sequence>MAVIGNLFFYGGLAVSLVIGLLYFRDLGDVTQMVLKVKRANMARFIRNENRLLAAGLAGVAIMTLAHFSVGGGPFWLWLAAFLLLVVLYGFPYVWVHVGLRNQKNTAQYLPIKEAMEWVSPSSPVLVIENNGVARAHPDAQIMRPHLAGNREGLDGENVIMTYCAMANLGIGYTPSIEGQELDLEVLAQHGNNLILRDNRTGEPVQQIYGFRDRDSKESENGPACPLQPQLAMRPWPTFRMTMRGFAKAYPDGKVFINKPSKNPILFLFDLAIETIFSSEISRQHRVNAPIISNMNRNGDDRLHNKTYVWGIDIDGDVVCWTDDFVIENGNIINAKVGGKDLVVVWDPKVESLGIWYNDTAAPVTDIDFFGKTPAGKLTRVENVRPGMFWHVWAEFFPNTEINRTGTASTKSAPGETATEAAQ</sequence>
<feature type="transmembrane region" description="Helical" evidence="1">
    <location>
        <begin position="52"/>
        <end position="70"/>
    </location>
</feature>
<evidence type="ECO:0000313" key="3">
    <source>
        <dbReference type="Proteomes" id="UP000049983"/>
    </source>
</evidence>
<keyword evidence="3" id="KW-1185">Reference proteome</keyword>
<keyword evidence="1" id="KW-0812">Transmembrane</keyword>
<protein>
    <recommendedName>
        <fullName evidence="4">DUF3179 domain-containing protein</fullName>
    </recommendedName>
</protein>
<dbReference type="GeneID" id="97668017"/>
<evidence type="ECO:0008006" key="4">
    <source>
        <dbReference type="Google" id="ProtNLM"/>
    </source>
</evidence>
<evidence type="ECO:0000256" key="1">
    <source>
        <dbReference type="SAM" id="Phobius"/>
    </source>
</evidence>
<gene>
    <name evidence="2" type="ORF">LA5096_00567</name>
</gene>
<keyword evidence="1" id="KW-0472">Membrane</keyword>
<dbReference type="AlphaFoldDB" id="A0A0M7AM44"/>
<dbReference type="RefSeq" id="WP_055116526.1">
    <property type="nucleotide sequence ID" value="NZ_CXWA01000003.1"/>
</dbReference>
<keyword evidence="1" id="KW-1133">Transmembrane helix</keyword>
<feature type="transmembrane region" description="Helical" evidence="1">
    <location>
        <begin position="6"/>
        <end position="24"/>
    </location>
</feature>
<proteinExistence type="predicted"/>
<dbReference type="Pfam" id="PF11376">
    <property type="entry name" value="DUF3179"/>
    <property type="match status" value="1"/>
</dbReference>
<dbReference type="STRING" id="311410.LA5095_03200"/>
<reference evidence="3" key="1">
    <citation type="submission" date="2015-07" db="EMBL/GenBank/DDBJ databases">
        <authorList>
            <person name="Rodrigo-Torres Lidia"/>
            <person name="Arahal R.David."/>
        </authorList>
    </citation>
    <scope>NUCLEOTIDE SEQUENCE [LARGE SCALE GENOMIC DNA]</scope>
    <source>
        <strain evidence="3">CECT 5096</strain>
    </source>
</reference>
<feature type="transmembrane region" description="Helical" evidence="1">
    <location>
        <begin position="76"/>
        <end position="96"/>
    </location>
</feature>
<dbReference type="OrthoDB" id="5844941at2"/>
<accession>A0A0M7AM44</accession>
<name>A0A0M7AM44_9HYPH</name>
<dbReference type="InterPro" id="IPR021516">
    <property type="entry name" value="DUF3179"/>
</dbReference>
<organism evidence="2 3">
    <name type="scientific">Roseibium album</name>
    <dbReference type="NCBI Taxonomy" id="311410"/>
    <lineage>
        <taxon>Bacteria</taxon>
        <taxon>Pseudomonadati</taxon>
        <taxon>Pseudomonadota</taxon>
        <taxon>Alphaproteobacteria</taxon>
        <taxon>Hyphomicrobiales</taxon>
        <taxon>Stappiaceae</taxon>
        <taxon>Roseibium</taxon>
    </lineage>
</organism>
<evidence type="ECO:0000313" key="2">
    <source>
        <dbReference type="EMBL" id="CTQ64905.1"/>
    </source>
</evidence>